<evidence type="ECO:0000313" key="2">
    <source>
        <dbReference type="EMBL" id="MPC87456.1"/>
    </source>
</evidence>
<feature type="compositionally biased region" description="Polar residues" evidence="1">
    <location>
        <begin position="1"/>
        <end position="11"/>
    </location>
</feature>
<dbReference type="Proteomes" id="UP000324222">
    <property type="component" value="Unassembled WGS sequence"/>
</dbReference>
<feature type="region of interest" description="Disordered" evidence="1">
    <location>
        <begin position="1"/>
        <end position="27"/>
    </location>
</feature>
<dbReference type="EMBL" id="VSRR010074553">
    <property type="protein sequence ID" value="MPC87456.1"/>
    <property type="molecule type" value="Genomic_DNA"/>
</dbReference>
<evidence type="ECO:0000256" key="1">
    <source>
        <dbReference type="SAM" id="MobiDB-lite"/>
    </source>
</evidence>
<reference evidence="2 3" key="1">
    <citation type="submission" date="2019-05" db="EMBL/GenBank/DDBJ databases">
        <title>Another draft genome of Portunus trituberculatus and its Hox gene families provides insights of decapod evolution.</title>
        <authorList>
            <person name="Jeong J.-H."/>
            <person name="Song I."/>
            <person name="Kim S."/>
            <person name="Choi T."/>
            <person name="Kim D."/>
            <person name="Ryu S."/>
            <person name="Kim W."/>
        </authorList>
    </citation>
    <scope>NUCLEOTIDE SEQUENCE [LARGE SCALE GENOMIC DNA]</scope>
    <source>
        <tissue evidence="2">Muscle</tissue>
    </source>
</reference>
<organism evidence="2 3">
    <name type="scientific">Portunus trituberculatus</name>
    <name type="common">Swimming crab</name>
    <name type="synonym">Neptunus trituberculatus</name>
    <dbReference type="NCBI Taxonomy" id="210409"/>
    <lineage>
        <taxon>Eukaryota</taxon>
        <taxon>Metazoa</taxon>
        <taxon>Ecdysozoa</taxon>
        <taxon>Arthropoda</taxon>
        <taxon>Crustacea</taxon>
        <taxon>Multicrustacea</taxon>
        <taxon>Malacostraca</taxon>
        <taxon>Eumalacostraca</taxon>
        <taxon>Eucarida</taxon>
        <taxon>Decapoda</taxon>
        <taxon>Pleocyemata</taxon>
        <taxon>Brachyura</taxon>
        <taxon>Eubrachyura</taxon>
        <taxon>Portunoidea</taxon>
        <taxon>Portunidae</taxon>
        <taxon>Portuninae</taxon>
        <taxon>Portunus</taxon>
    </lineage>
</organism>
<comment type="caution">
    <text evidence="2">The sequence shown here is derived from an EMBL/GenBank/DDBJ whole genome shotgun (WGS) entry which is preliminary data.</text>
</comment>
<evidence type="ECO:0000313" key="3">
    <source>
        <dbReference type="Proteomes" id="UP000324222"/>
    </source>
</evidence>
<accession>A0A5B7J0I5</accession>
<name>A0A5B7J0I5_PORTR</name>
<proteinExistence type="predicted"/>
<sequence length="112" mass="12506">MKRKITSATETVQRKRKKAKMNAEDEENEITVVGGINENSCQHDHNQLAFCGVHECCRIITAHGQISSIRCRLDAEKATEEEAESRYILPPLSCLNHPSLLPTAARSPSAQY</sequence>
<keyword evidence="3" id="KW-1185">Reference proteome</keyword>
<protein>
    <submittedName>
        <fullName evidence="2">Uncharacterized protein</fullName>
    </submittedName>
</protein>
<dbReference type="AlphaFoldDB" id="A0A5B7J0I5"/>
<gene>
    <name evidence="2" type="ORF">E2C01_082318</name>
</gene>